<evidence type="ECO:0000313" key="3">
    <source>
        <dbReference type="Proteomes" id="UP000054217"/>
    </source>
</evidence>
<dbReference type="InParanoid" id="A0A0C3NUK7"/>
<name>A0A0C3NUK7_PISTI</name>
<dbReference type="HOGENOM" id="CLU_2159455_0_0_1"/>
<evidence type="ECO:0000313" key="2">
    <source>
        <dbReference type="EMBL" id="KIO04570.1"/>
    </source>
</evidence>
<feature type="region of interest" description="Disordered" evidence="1">
    <location>
        <begin position="1"/>
        <end position="21"/>
    </location>
</feature>
<dbReference type="Proteomes" id="UP000054217">
    <property type="component" value="Unassembled WGS sequence"/>
</dbReference>
<dbReference type="AlphaFoldDB" id="A0A0C3NUK7"/>
<keyword evidence="3" id="KW-1185">Reference proteome</keyword>
<accession>A0A0C3NUK7</accession>
<protein>
    <submittedName>
        <fullName evidence="2">Uncharacterized protein</fullName>
    </submittedName>
</protein>
<organism evidence="2 3">
    <name type="scientific">Pisolithus tinctorius Marx 270</name>
    <dbReference type="NCBI Taxonomy" id="870435"/>
    <lineage>
        <taxon>Eukaryota</taxon>
        <taxon>Fungi</taxon>
        <taxon>Dikarya</taxon>
        <taxon>Basidiomycota</taxon>
        <taxon>Agaricomycotina</taxon>
        <taxon>Agaricomycetes</taxon>
        <taxon>Agaricomycetidae</taxon>
        <taxon>Boletales</taxon>
        <taxon>Sclerodermatineae</taxon>
        <taxon>Pisolithaceae</taxon>
        <taxon>Pisolithus</taxon>
    </lineage>
</organism>
<reference evidence="3" key="2">
    <citation type="submission" date="2015-01" db="EMBL/GenBank/DDBJ databases">
        <title>Evolutionary Origins and Diversification of the Mycorrhizal Mutualists.</title>
        <authorList>
            <consortium name="DOE Joint Genome Institute"/>
            <consortium name="Mycorrhizal Genomics Consortium"/>
            <person name="Kohler A."/>
            <person name="Kuo A."/>
            <person name="Nagy L.G."/>
            <person name="Floudas D."/>
            <person name="Copeland A."/>
            <person name="Barry K.W."/>
            <person name="Cichocki N."/>
            <person name="Veneault-Fourrey C."/>
            <person name="LaButti K."/>
            <person name="Lindquist E.A."/>
            <person name="Lipzen A."/>
            <person name="Lundell T."/>
            <person name="Morin E."/>
            <person name="Murat C."/>
            <person name="Riley R."/>
            <person name="Ohm R."/>
            <person name="Sun H."/>
            <person name="Tunlid A."/>
            <person name="Henrissat B."/>
            <person name="Grigoriev I.V."/>
            <person name="Hibbett D.S."/>
            <person name="Martin F."/>
        </authorList>
    </citation>
    <scope>NUCLEOTIDE SEQUENCE [LARGE SCALE GENOMIC DNA]</scope>
    <source>
        <strain evidence="3">Marx 270</strain>
    </source>
</reference>
<evidence type="ECO:0000256" key="1">
    <source>
        <dbReference type="SAM" id="MobiDB-lite"/>
    </source>
</evidence>
<proteinExistence type="predicted"/>
<gene>
    <name evidence="2" type="ORF">M404DRAFT_543650</name>
</gene>
<dbReference type="EMBL" id="KN831970">
    <property type="protein sequence ID" value="KIO04570.1"/>
    <property type="molecule type" value="Genomic_DNA"/>
</dbReference>
<reference evidence="2 3" key="1">
    <citation type="submission" date="2014-04" db="EMBL/GenBank/DDBJ databases">
        <authorList>
            <consortium name="DOE Joint Genome Institute"/>
            <person name="Kuo A."/>
            <person name="Kohler A."/>
            <person name="Costa M.D."/>
            <person name="Nagy L.G."/>
            <person name="Floudas D."/>
            <person name="Copeland A."/>
            <person name="Barry K.W."/>
            <person name="Cichocki N."/>
            <person name="Veneault-Fourrey C."/>
            <person name="LaButti K."/>
            <person name="Lindquist E.A."/>
            <person name="Lipzen A."/>
            <person name="Lundell T."/>
            <person name="Morin E."/>
            <person name="Murat C."/>
            <person name="Sun H."/>
            <person name="Tunlid A."/>
            <person name="Henrissat B."/>
            <person name="Grigoriev I.V."/>
            <person name="Hibbett D.S."/>
            <person name="Martin F."/>
            <person name="Nordberg H.P."/>
            <person name="Cantor M.N."/>
            <person name="Hua S.X."/>
        </authorList>
    </citation>
    <scope>NUCLEOTIDE SEQUENCE [LARGE SCALE GENOMIC DNA]</scope>
    <source>
        <strain evidence="2 3">Marx 270</strain>
    </source>
</reference>
<sequence>MASVLRGAKPLSPVNQQKDDVPLPLRSSFQAPAFQLFYFIFRSRKTQCHLRQQTNTRRSIITPHLTTYGPKLQRMMYGYGKYSSQSVIHSVKKRGVGLVSATLSAAVCEMG</sequence>